<sequence>MSVNSSILLPVIDITKQRRIPPSMLVMEYFVNMEDIIIIENSNNIYSPLYSKAPFELYGIKYNSVDEVYHCKLFSEVYGCKEAEKHIIGKDPAFYKTFVNQCLISIGKTSKDIVNWRIRSGINIIVEATALKFKKNKELLNKLVEERHKVIFNAVGEDSYDACGPIDKLYKWIDEKYKESIMIPMEDPIVLEFFPTISEGKNVQGLLVMLARELILDSL</sequence>
<dbReference type="Gene3D" id="1.10.357.40">
    <property type="entry name" value="YbiA-like"/>
    <property type="match status" value="1"/>
</dbReference>
<reference evidence="2" key="1">
    <citation type="submission" date="2017-02" db="UniProtKB">
        <authorList>
            <consortium name="WormBaseParasite"/>
        </authorList>
    </citation>
    <scope>IDENTIFICATION</scope>
</reference>
<dbReference type="InterPro" id="IPR037238">
    <property type="entry name" value="YbiA-like_sf"/>
</dbReference>
<dbReference type="WBParaSite" id="PTRK_0000803100.1">
    <property type="protein sequence ID" value="PTRK_0000803100.1"/>
    <property type="gene ID" value="PTRK_0000803100"/>
</dbReference>
<keyword evidence="1" id="KW-1185">Reference proteome</keyword>
<organism evidence="1 2">
    <name type="scientific">Parastrongyloides trichosuri</name>
    <name type="common">Possum-specific nematode worm</name>
    <dbReference type="NCBI Taxonomy" id="131310"/>
    <lineage>
        <taxon>Eukaryota</taxon>
        <taxon>Metazoa</taxon>
        <taxon>Ecdysozoa</taxon>
        <taxon>Nematoda</taxon>
        <taxon>Chromadorea</taxon>
        <taxon>Rhabditida</taxon>
        <taxon>Tylenchina</taxon>
        <taxon>Panagrolaimomorpha</taxon>
        <taxon>Strongyloidoidea</taxon>
        <taxon>Strongyloididae</taxon>
        <taxon>Parastrongyloides</taxon>
    </lineage>
</organism>
<name>A0A0N4ZJC6_PARTI</name>
<dbReference type="Proteomes" id="UP000038045">
    <property type="component" value="Unplaced"/>
</dbReference>
<dbReference type="SUPFAM" id="SSF143990">
    <property type="entry name" value="YbiA-like"/>
    <property type="match status" value="1"/>
</dbReference>
<evidence type="ECO:0000313" key="1">
    <source>
        <dbReference type="Proteomes" id="UP000038045"/>
    </source>
</evidence>
<proteinExistence type="predicted"/>
<dbReference type="AlphaFoldDB" id="A0A0N4ZJC6"/>
<evidence type="ECO:0000313" key="2">
    <source>
        <dbReference type="WBParaSite" id="PTRK_0000803100.1"/>
    </source>
</evidence>
<protein>
    <submittedName>
        <fullName evidence="2">NADAR domain-containing protein</fullName>
    </submittedName>
</protein>
<accession>A0A0N4ZJC6</accession>